<gene>
    <name evidence="2" type="primary">LOC136081740</name>
</gene>
<evidence type="ECO:0000313" key="1">
    <source>
        <dbReference type="Proteomes" id="UP001652625"/>
    </source>
</evidence>
<keyword evidence="1" id="KW-1185">Reference proteome</keyword>
<accession>A0ABM4C2E2</accession>
<proteinExistence type="predicted"/>
<dbReference type="GeneID" id="136081740"/>
<name>A0ABM4C2E2_HYDVU</name>
<sequence>MNVKTATTYSRFKLSLLYKNVKICVDDILKEELPKTTGFAFSTDLWQSRNNDAYQTSTLRYVSEDFRLKMFAIGVFPFYGQHTVEAIAIRLDKNVSELAGNNGVLSVVCVHDSPANMKAAINKRNFVDLFCVLITF</sequence>
<protein>
    <submittedName>
        <fullName evidence="2">Uncharacterized protein LOC136081740</fullName>
    </submittedName>
</protein>
<evidence type="ECO:0000313" key="2">
    <source>
        <dbReference type="RefSeq" id="XP_065655719.1"/>
    </source>
</evidence>
<dbReference type="Proteomes" id="UP001652625">
    <property type="component" value="Chromosome 06"/>
</dbReference>
<reference evidence="2" key="1">
    <citation type="submission" date="2025-08" db="UniProtKB">
        <authorList>
            <consortium name="RefSeq"/>
        </authorList>
    </citation>
    <scope>IDENTIFICATION</scope>
</reference>
<organism evidence="1 2">
    <name type="scientific">Hydra vulgaris</name>
    <name type="common">Hydra</name>
    <name type="synonym">Hydra attenuata</name>
    <dbReference type="NCBI Taxonomy" id="6087"/>
    <lineage>
        <taxon>Eukaryota</taxon>
        <taxon>Metazoa</taxon>
        <taxon>Cnidaria</taxon>
        <taxon>Hydrozoa</taxon>
        <taxon>Hydroidolina</taxon>
        <taxon>Anthoathecata</taxon>
        <taxon>Aplanulata</taxon>
        <taxon>Hydridae</taxon>
        <taxon>Hydra</taxon>
    </lineage>
</organism>
<dbReference type="RefSeq" id="XP_065655719.1">
    <property type="nucleotide sequence ID" value="XM_065799647.1"/>
</dbReference>